<organism evidence="2 3">
    <name type="scientific">Paenibacillus aceris</name>
    <dbReference type="NCBI Taxonomy" id="869555"/>
    <lineage>
        <taxon>Bacteria</taxon>
        <taxon>Bacillati</taxon>
        <taxon>Bacillota</taxon>
        <taxon>Bacilli</taxon>
        <taxon>Bacillales</taxon>
        <taxon>Paenibacillaceae</taxon>
        <taxon>Paenibacillus</taxon>
    </lineage>
</organism>
<dbReference type="PROSITE" id="PS51257">
    <property type="entry name" value="PROKAR_LIPOPROTEIN"/>
    <property type="match status" value="1"/>
</dbReference>
<feature type="chain" id="PRO_5045205819" description="Proteinase inhibitor" evidence="1">
    <location>
        <begin position="19"/>
        <end position="152"/>
    </location>
</feature>
<evidence type="ECO:0000313" key="3">
    <source>
        <dbReference type="Proteomes" id="UP001519344"/>
    </source>
</evidence>
<name>A0ABS4HZZ3_9BACL</name>
<protein>
    <recommendedName>
        <fullName evidence="4">Proteinase inhibitor</fullName>
    </recommendedName>
</protein>
<evidence type="ECO:0000256" key="1">
    <source>
        <dbReference type="SAM" id="SignalP"/>
    </source>
</evidence>
<reference evidence="2 3" key="1">
    <citation type="submission" date="2021-03" db="EMBL/GenBank/DDBJ databases">
        <title>Genomic Encyclopedia of Type Strains, Phase IV (KMG-IV): sequencing the most valuable type-strain genomes for metagenomic binning, comparative biology and taxonomic classification.</title>
        <authorList>
            <person name="Goeker M."/>
        </authorList>
    </citation>
    <scope>NUCLEOTIDE SEQUENCE [LARGE SCALE GENOMIC DNA]</scope>
    <source>
        <strain evidence="2 3">DSM 24950</strain>
    </source>
</reference>
<gene>
    <name evidence="2" type="ORF">J2Z65_003087</name>
</gene>
<dbReference type="EMBL" id="JAGGKV010000007">
    <property type="protein sequence ID" value="MBP1963866.1"/>
    <property type="molecule type" value="Genomic_DNA"/>
</dbReference>
<evidence type="ECO:0008006" key="4">
    <source>
        <dbReference type="Google" id="ProtNLM"/>
    </source>
</evidence>
<dbReference type="RefSeq" id="WP_167054852.1">
    <property type="nucleotide sequence ID" value="NZ_JAAOZR010000007.1"/>
</dbReference>
<accession>A0ABS4HZZ3</accession>
<evidence type="ECO:0000313" key="2">
    <source>
        <dbReference type="EMBL" id="MBP1963866.1"/>
    </source>
</evidence>
<sequence>MKRLFLLMVLTVMFSILACTSQPVQIKNTNLDGTDSANMEYSVGLTSPRSANKNTDFTIEAKFTNNKDSEIHITHGEKLFTFYISNSNGNIINHYPRTSLGIARGVPRNGAIVERYTFNIDLAGQYEVWAVANFDINKKYELSTQKQTLVVQ</sequence>
<proteinExistence type="predicted"/>
<dbReference type="Proteomes" id="UP001519344">
    <property type="component" value="Unassembled WGS sequence"/>
</dbReference>
<feature type="signal peptide" evidence="1">
    <location>
        <begin position="1"/>
        <end position="18"/>
    </location>
</feature>
<keyword evidence="3" id="KW-1185">Reference proteome</keyword>
<keyword evidence="1" id="KW-0732">Signal</keyword>
<comment type="caution">
    <text evidence="2">The sequence shown here is derived from an EMBL/GenBank/DDBJ whole genome shotgun (WGS) entry which is preliminary data.</text>
</comment>